<evidence type="ECO:0000256" key="2">
    <source>
        <dbReference type="ARBA" id="ARBA00033093"/>
    </source>
</evidence>
<dbReference type="GO" id="GO:0004641">
    <property type="term" value="F:phosphoribosylformylglycinamidine cyclo-ligase activity"/>
    <property type="evidence" value="ECO:0007669"/>
    <property type="project" value="InterPro"/>
</dbReference>
<dbReference type="Proteomes" id="UP000001733">
    <property type="component" value="Chromosome"/>
</dbReference>
<keyword evidence="4" id="KW-0436">Ligase</keyword>
<evidence type="ECO:0000313" key="5">
    <source>
        <dbReference type="Proteomes" id="UP000001733"/>
    </source>
</evidence>
<dbReference type="InterPro" id="IPR016188">
    <property type="entry name" value="PurM-like_N"/>
</dbReference>
<evidence type="ECO:0000256" key="1">
    <source>
        <dbReference type="ARBA" id="ARBA00020367"/>
    </source>
</evidence>
<dbReference type="InterPro" id="IPR004733">
    <property type="entry name" value="PurM_cligase"/>
</dbReference>
<dbReference type="OrthoDB" id="9777881at2"/>
<dbReference type="STRING" id="309799.DICTH_0335"/>
<dbReference type="AlphaFoldDB" id="B5YCG0"/>
<feature type="domain" description="PurM-like N-terminal" evidence="3">
    <location>
        <begin position="1"/>
        <end position="75"/>
    </location>
</feature>
<dbReference type="Pfam" id="PF00586">
    <property type="entry name" value="AIRS"/>
    <property type="match status" value="1"/>
</dbReference>
<name>B5YCG0_DICT6</name>
<dbReference type="KEGG" id="dth:DICTH_0335"/>
<organism evidence="4 5">
    <name type="scientific">Dictyoglomus thermophilum (strain ATCC 35947 / DSM 3960 / H-6-12)</name>
    <dbReference type="NCBI Taxonomy" id="309799"/>
    <lineage>
        <taxon>Bacteria</taxon>
        <taxon>Pseudomonadati</taxon>
        <taxon>Dictyoglomota</taxon>
        <taxon>Dictyoglomia</taxon>
        <taxon>Dictyoglomales</taxon>
        <taxon>Dictyoglomaceae</taxon>
        <taxon>Dictyoglomus</taxon>
    </lineage>
</organism>
<sequence length="100" mass="10624">MNVDDVVCTGAKPVAFVDYYACGKLDEGVYSKVIRSIVEGCKIAKVALVGGETAEMPGMYAEGDFDLNGTAIGIAEKDNILPKNIKEGRCFGSTGIKWIS</sequence>
<protein>
    <recommendedName>
        <fullName evidence="1">Phosphoribosylformylglycinamidine cyclo-ligase</fullName>
    </recommendedName>
    <alternativeName>
        <fullName evidence="2">AIRS</fullName>
    </alternativeName>
</protein>
<dbReference type="InterPro" id="IPR036921">
    <property type="entry name" value="PurM-like_N_sf"/>
</dbReference>
<dbReference type="HOGENOM" id="CLU_2301336_0_0_0"/>
<keyword evidence="5" id="KW-1185">Reference proteome</keyword>
<dbReference type="eggNOG" id="COG0150">
    <property type="taxonomic scope" value="Bacteria"/>
</dbReference>
<dbReference type="PaxDb" id="309799-DICTH_0335"/>
<accession>B5YCG0</accession>
<evidence type="ECO:0000259" key="3">
    <source>
        <dbReference type="Pfam" id="PF00586"/>
    </source>
</evidence>
<dbReference type="EMBL" id="CP001146">
    <property type="protein sequence ID" value="ACI18843.1"/>
    <property type="molecule type" value="Genomic_DNA"/>
</dbReference>
<dbReference type="GO" id="GO:0046084">
    <property type="term" value="P:adenine biosynthetic process"/>
    <property type="evidence" value="ECO:0007669"/>
    <property type="project" value="TreeGrafter"/>
</dbReference>
<dbReference type="GO" id="GO:0004637">
    <property type="term" value="F:phosphoribosylamine-glycine ligase activity"/>
    <property type="evidence" value="ECO:0007669"/>
    <property type="project" value="TreeGrafter"/>
</dbReference>
<dbReference type="SUPFAM" id="SSF55326">
    <property type="entry name" value="PurM N-terminal domain-like"/>
    <property type="match status" value="1"/>
</dbReference>
<evidence type="ECO:0000313" key="4">
    <source>
        <dbReference type="EMBL" id="ACI18843.1"/>
    </source>
</evidence>
<gene>
    <name evidence="4" type="ordered locus">DICTH_0335</name>
</gene>
<proteinExistence type="predicted"/>
<dbReference type="GO" id="GO:0006189">
    <property type="term" value="P:'de novo' IMP biosynthetic process"/>
    <property type="evidence" value="ECO:0007669"/>
    <property type="project" value="InterPro"/>
</dbReference>
<reference evidence="4 5" key="1">
    <citation type="journal article" date="2014" name="Genome Announc.">
        <title>Complete Genome Sequence of the Extreme Thermophile Dictyoglomus thermophilum H-6-12.</title>
        <authorList>
            <person name="Coil D.A."/>
            <person name="Badger J.H."/>
            <person name="Forberger H.C."/>
            <person name="Riggs F."/>
            <person name="Madupu R."/>
            <person name="Fedorova N."/>
            <person name="Ward N."/>
            <person name="Robb F.T."/>
            <person name="Eisen J.A."/>
        </authorList>
    </citation>
    <scope>NUCLEOTIDE SEQUENCE [LARGE SCALE GENOMIC DNA]</scope>
    <source>
        <strain evidence="5">ATCC 35947 / DSM 3960 / H-6-12</strain>
    </source>
</reference>
<dbReference type="PANTHER" id="PTHR10520">
    <property type="entry name" value="TRIFUNCTIONAL PURINE BIOSYNTHETIC PROTEIN ADENOSINE-3-RELATED"/>
    <property type="match status" value="1"/>
</dbReference>
<dbReference type="PANTHER" id="PTHR10520:SF12">
    <property type="entry name" value="TRIFUNCTIONAL PURINE BIOSYNTHETIC PROTEIN ADENOSINE-3"/>
    <property type="match status" value="1"/>
</dbReference>
<dbReference type="GO" id="GO:0005829">
    <property type="term" value="C:cytosol"/>
    <property type="evidence" value="ECO:0007669"/>
    <property type="project" value="TreeGrafter"/>
</dbReference>
<dbReference type="Gene3D" id="3.30.1330.10">
    <property type="entry name" value="PurM-like, N-terminal domain"/>
    <property type="match status" value="1"/>
</dbReference>